<evidence type="ECO:0000259" key="5">
    <source>
        <dbReference type="PROSITE" id="PS51387"/>
    </source>
</evidence>
<evidence type="ECO:0000256" key="1">
    <source>
        <dbReference type="ARBA" id="ARBA00005466"/>
    </source>
</evidence>
<keyword evidence="2" id="KW-0285">Flavoprotein</keyword>
<dbReference type="eggNOG" id="KOG1231">
    <property type="taxonomic scope" value="Eukaryota"/>
</dbReference>
<comment type="similarity">
    <text evidence="1">Belongs to the oxygen-dependent FAD-linked oxidoreductase family.</text>
</comment>
<dbReference type="RefSeq" id="XP_007690952.1">
    <property type="nucleotide sequence ID" value="XM_007692762.1"/>
</dbReference>
<dbReference type="PROSITE" id="PS51387">
    <property type="entry name" value="FAD_PCMH"/>
    <property type="match status" value="1"/>
</dbReference>
<dbReference type="Pfam" id="PF01565">
    <property type="entry name" value="FAD_binding_4"/>
    <property type="match status" value="1"/>
</dbReference>
<dbReference type="KEGG" id="bor:COCMIDRAFT_39425"/>
<dbReference type="InterPro" id="IPR036318">
    <property type="entry name" value="FAD-bd_PCMH-like_sf"/>
</dbReference>
<dbReference type="HOGENOM" id="CLU_018354_1_2_1"/>
<evidence type="ECO:0000313" key="7">
    <source>
        <dbReference type="Proteomes" id="UP000054032"/>
    </source>
</evidence>
<dbReference type="GO" id="GO:0016491">
    <property type="term" value="F:oxidoreductase activity"/>
    <property type="evidence" value="ECO:0007669"/>
    <property type="project" value="UniProtKB-KW"/>
</dbReference>
<dbReference type="SUPFAM" id="SSF56176">
    <property type="entry name" value="FAD-binding/transporter-associated domain-like"/>
    <property type="match status" value="1"/>
</dbReference>
<dbReference type="InterPro" id="IPR016166">
    <property type="entry name" value="FAD-bd_PCMH"/>
</dbReference>
<dbReference type="PANTHER" id="PTHR42973">
    <property type="entry name" value="BINDING OXIDOREDUCTASE, PUTATIVE (AFU_ORTHOLOGUE AFUA_1G17690)-RELATED"/>
    <property type="match status" value="1"/>
</dbReference>
<dbReference type="GeneID" id="19123686"/>
<evidence type="ECO:0000256" key="2">
    <source>
        <dbReference type="ARBA" id="ARBA00022630"/>
    </source>
</evidence>
<gene>
    <name evidence="6" type="ORF">COCMIDRAFT_39425</name>
</gene>
<dbReference type="Proteomes" id="UP000054032">
    <property type="component" value="Unassembled WGS sequence"/>
</dbReference>
<keyword evidence="7" id="KW-1185">Reference proteome</keyword>
<keyword evidence="3" id="KW-0274">FAD</keyword>
<dbReference type="PANTHER" id="PTHR42973:SF34">
    <property type="entry name" value="FAD BINDING DOMAIN PROTEIN (AFU_ORTHOLOGUE AFUA_3G02770)"/>
    <property type="match status" value="1"/>
</dbReference>
<evidence type="ECO:0000256" key="3">
    <source>
        <dbReference type="ARBA" id="ARBA00022827"/>
    </source>
</evidence>
<dbReference type="InterPro" id="IPR006094">
    <property type="entry name" value="Oxid_FAD_bind_N"/>
</dbReference>
<accession>W6ZG99</accession>
<sequence>MLRFLHRVLRAVLRSIWWKKNKLVLSADNKTLAVGSGNHWKSIYDYLALSNLAVVGGRASTIGVGGLTLGGAITHHTNKYGLACYSVASYEIISASGAIVTVSEQTYPDLYLALCSGGNNFGIITTFNYEIFPQCLMFPSKRQYSATHIPALFDAFGNTVQDAEEYFDPVDVSNPPDILNDYVSIPALNEATKNTTLAEITLGLTESMPAGLRKTMWSQLFKVNTELFSGGGASSIAFQAFTKPALRAMQRKGGNALGLRPDDGPFFRVVLYLAWTDEKDDKTIYKAAQDFLAASTAESQAADPYQPVISGYGADSVARLNKVSSKYDPKGVFQTLQPTSFKLNGEAPFGAVVAI</sequence>
<dbReference type="GO" id="GO:0071949">
    <property type="term" value="F:FAD binding"/>
    <property type="evidence" value="ECO:0007669"/>
    <property type="project" value="InterPro"/>
</dbReference>
<protein>
    <recommendedName>
        <fullName evidence="5">FAD-binding PCMH-type domain-containing protein</fullName>
    </recommendedName>
</protein>
<feature type="domain" description="FAD-binding PCMH-type" evidence="5">
    <location>
        <begin position="1"/>
        <end position="134"/>
    </location>
</feature>
<evidence type="ECO:0000313" key="6">
    <source>
        <dbReference type="EMBL" id="EUC42531.1"/>
    </source>
</evidence>
<dbReference type="InterPro" id="IPR050416">
    <property type="entry name" value="FAD-linked_Oxidoreductase"/>
</dbReference>
<proteinExistence type="inferred from homology"/>
<name>W6ZG99_COCMI</name>
<organism evidence="6 7">
    <name type="scientific">Bipolaris oryzae ATCC 44560</name>
    <dbReference type="NCBI Taxonomy" id="930090"/>
    <lineage>
        <taxon>Eukaryota</taxon>
        <taxon>Fungi</taxon>
        <taxon>Dikarya</taxon>
        <taxon>Ascomycota</taxon>
        <taxon>Pezizomycotina</taxon>
        <taxon>Dothideomycetes</taxon>
        <taxon>Pleosporomycetidae</taxon>
        <taxon>Pleosporales</taxon>
        <taxon>Pleosporineae</taxon>
        <taxon>Pleosporaceae</taxon>
        <taxon>Bipolaris</taxon>
    </lineage>
</organism>
<dbReference type="AlphaFoldDB" id="W6ZG99"/>
<dbReference type="OrthoDB" id="2151789at2759"/>
<keyword evidence="4" id="KW-0560">Oxidoreductase</keyword>
<dbReference type="Gene3D" id="3.30.465.10">
    <property type="match status" value="1"/>
</dbReference>
<evidence type="ECO:0000256" key="4">
    <source>
        <dbReference type="ARBA" id="ARBA00023002"/>
    </source>
</evidence>
<dbReference type="EMBL" id="KI964058">
    <property type="protein sequence ID" value="EUC42531.1"/>
    <property type="molecule type" value="Genomic_DNA"/>
</dbReference>
<reference evidence="6 7" key="1">
    <citation type="journal article" date="2013" name="PLoS Genet.">
        <title>Comparative genome structure, secondary metabolite, and effector coding capacity across Cochliobolus pathogens.</title>
        <authorList>
            <person name="Condon B.J."/>
            <person name="Leng Y."/>
            <person name="Wu D."/>
            <person name="Bushley K.E."/>
            <person name="Ohm R.A."/>
            <person name="Otillar R."/>
            <person name="Martin J."/>
            <person name="Schackwitz W."/>
            <person name="Grimwood J."/>
            <person name="MohdZainudin N."/>
            <person name="Xue C."/>
            <person name="Wang R."/>
            <person name="Manning V.A."/>
            <person name="Dhillon B."/>
            <person name="Tu Z.J."/>
            <person name="Steffenson B.J."/>
            <person name="Salamov A."/>
            <person name="Sun H."/>
            <person name="Lowry S."/>
            <person name="LaButti K."/>
            <person name="Han J."/>
            <person name="Copeland A."/>
            <person name="Lindquist E."/>
            <person name="Barry K."/>
            <person name="Schmutz J."/>
            <person name="Baker S.E."/>
            <person name="Ciuffetti L.M."/>
            <person name="Grigoriev I.V."/>
            <person name="Zhong S."/>
            <person name="Turgeon B.G."/>
        </authorList>
    </citation>
    <scope>NUCLEOTIDE SEQUENCE [LARGE SCALE GENOMIC DNA]</scope>
    <source>
        <strain evidence="6 7">ATCC 44560</strain>
    </source>
</reference>
<dbReference type="InterPro" id="IPR016169">
    <property type="entry name" value="FAD-bd_PCMH_sub2"/>
</dbReference>
<dbReference type="STRING" id="930090.W6ZG99"/>